<dbReference type="InterPro" id="IPR050266">
    <property type="entry name" value="AB_hydrolase_sf"/>
</dbReference>
<organism evidence="2">
    <name type="scientific">freshwater metagenome</name>
    <dbReference type="NCBI Taxonomy" id="449393"/>
    <lineage>
        <taxon>unclassified sequences</taxon>
        <taxon>metagenomes</taxon>
        <taxon>ecological metagenomes</taxon>
    </lineage>
</organism>
<proteinExistence type="predicted"/>
<dbReference type="EMBL" id="CAEZTI010000049">
    <property type="protein sequence ID" value="CAB4560408.1"/>
    <property type="molecule type" value="Genomic_DNA"/>
</dbReference>
<dbReference type="InterPro" id="IPR029058">
    <property type="entry name" value="AB_hydrolase_fold"/>
</dbReference>
<dbReference type="GO" id="GO:0046464">
    <property type="term" value="P:acylglycerol catabolic process"/>
    <property type="evidence" value="ECO:0007669"/>
    <property type="project" value="TreeGrafter"/>
</dbReference>
<feature type="domain" description="Serine aminopeptidase S33" evidence="1">
    <location>
        <begin position="1"/>
        <end position="139"/>
    </location>
</feature>
<dbReference type="InterPro" id="IPR022742">
    <property type="entry name" value="Hydrolase_4"/>
</dbReference>
<dbReference type="Gene3D" id="3.40.50.1820">
    <property type="entry name" value="alpha/beta hydrolase"/>
    <property type="match status" value="1"/>
</dbReference>
<evidence type="ECO:0000259" key="1">
    <source>
        <dbReference type="Pfam" id="PF12146"/>
    </source>
</evidence>
<accession>A0A6J6DGB4</accession>
<dbReference type="GO" id="GO:0016020">
    <property type="term" value="C:membrane"/>
    <property type="evidence" value="ECO:0007669"/>
    <property type="project" value="TreeGrafter"/>
</dbReference>
<sequence length="182" mass="20414">MGGTVAQLMWKRHEQRVRGLVLAATAAHFITSKQERTAFNVLAGLGAIARFTPKSVREAISDRIYLSRKTMTWEPWATQQVADHEWRQILEAGAALGRYDARSWLENIDVPTSVIMTTDDHVVDPDRQKILATTIRNAHVYQIAADHDAVFARSHEFVPMLVEACLAVHNDALRKATQGDTL</sequence>
<evidence type="ECO:0000313" key="2">
    <source>
        <dbReference type="EMBL" id="CAB4560408.1"/>
    </source>
</evidence>
<reference evidence="2" key="1">
    <citation type="submission" date="2020-05" db="EMBL/GenBank/DDBJ databases">
        <authorList>
            <person name="Chiriac C."/>
            <person name="Salcher M."/>
            <person name="Ghai R."/>
            <person name="Kavagutti S V."/>
        </authorList>
    </citation>
    <scope>NUCLEOTIDE SEQUENCE</scope>
</reference>
<name>A0A6J6DGB4_9ZZZZ</name>
<dbReference type="Pfam" id="PF12146">
    <property type="entry name" value="Hydrolase_4"/>
    <property type="match status" value="1"/>
</dbReference>
<dbReference type="GO" id="GO:0047372">
    <property type="term" value="F:monoacylglycerol lipase activity"/>
    <property type="evidence" value="ECO:0007669"/>
    <property type="project" value="TreeGrafter"/>
</dbReference>
<protein>
    <submittedName>
        <fullName evidence="2">Unannotated protein</fullName>
    </submittedName>
</protein>
<dbReference type="AlphaFoldDB" id="A0A6J6DGB4"/>
<gene>
    <name evidence="2" type="ORF">UFOPK1619_00358</name>
</gene>
<dbReference type="SUPFAM" id="SSF53474">
    <property type="entry name" value="alpha/beta-Hydrolases"/>
    <property type="match status" value="1"/>
</dbReference>
<dbReference type="PANTHER" id="PTHR43798">
    <property type="entry name" value="MONOACYLGLYCEROL LIPASE"/>
    <property type="match status" value="1"/>
</dbReference>
<dbReference type="PANTHER" id="PTHR43798:SF5">
    <property type="entry name" value="MONOACYLGLYCEROL LIPASE ABHD6"/>
    <property type="match status" value="1"/>
</dbReference>